<sequence>MRSLLVGSEEGYKSNHPFFVDTPYRLPSGVEVTDNSISRPAATEVKLKSEVEQETSDSEKLKAELSETRSLMEDCLAENESLNSCLLAVENSASSAIKDFKESGEYVDLLKGNTATLLRDFCQKGLIEVSGDILPLPGVRCWTGG</sequence>
<proteinExistence type="predicted"/>
<organism evidence="2 3">
    <name type="scientific">Lithospermum erythrorhizon</name>
    <name type="common">Purple gromwell</name>
    <name type="synonym">Lithospermum officinale var. erythrorhizon</name>
    <dbReference type="NCBI Taxonomy" id="34254"/>
    <lineage>
        <taxon>Eukaryota</taxon>
        <taxon>Viridiplantae</taxon>
        <taxon>Streptophyta</taxon>
        <taxon>Embryophyta</taxon>
        <taxon>Tracheophyta</taxon>
        <taxon>Spermatophyta</taxon>
        <taxon>Magnoliopsida</taxon>
        <taxon>eudicotyledons</taxon>
        <taxon>Gunneridae</taxon>
        <taxon>Pentapetalae</taxon>
        <taxon>asterids</taxon>
        <taxon>lamiids</taxon>
        <taxon>Boraginales</taxon>
        <taxon>Boraginaceae</taxon>
        <taxon>Boraginoideae</taxon>
        <taxon>Lithospermeae</taxon>
        <taxon>Lithospermum</taxon>
    </lineage>
</organism>
<comment type="caution">
    <text evidence="2">The sequence shown here is derived from an EMBL/GenBank/DDBJ whole genome shotgun (WGS) entry which is preliminary data.</text>
</comment>
<evidence type="ECO:0000256" key="1">
    <source>
        <dbReference type="SAM" id="MobiDB-lite"/>
    </source>
</evidence>
<feature type="compositionally biased region" description="Basic and acidic residues" evidence="1">
    <location>
        <begin position="45"/>
        <end position="61"/>
    </location>
</feature>
<feature type="region of interest" description="Disordered" evidence="1">
    <location>
        <begin position="41"/>
        <end position="61"/>
    </location>
</feature>
<evidence type="ECO:0000313" key="2">
    <source>
        <dbReference type="EMBL" id="GAA0166636.1"/>
    </source>
</evidence>
<keyword evidence="3" id="KW-1185">Reference proteome</keyword>
<reference evidence="2 3" key="1">
    <citation type="submission" date="2024-01" db="EMBL/GenBank/DDBJ databases">
        <title>The complete chloroplast genome sequence of Lithospermum erythrorhizon: insights into the phylogenetic relationship among Boraginaceae species and the maternal lineages of purple gromwells.</title>
        <authorList>
            <person name="Okada T."/>
            <person name="Watanabe K."/>
        </authorList>
    </citation>
    <scope>NUCLEOTIDE SEQUENCE [LARGE SCALE GENOMIC DNA]</scope>
</reference>
<accession>A0AAV3QTS4</accession>
<evidence type="ECO:0000313" key="3">
    <source>
        <dbReference type="Proteomes" id="UP001454036"/>
    </source>
</evidence>
<protein>
    <submittedName>
        <fullName evidence="2">Uncharacterized protein</fullName>
    </submittedName>
</protein>
<gene>
    <name evidence="2" type="ORF">LIER_21748</name>
</gene>
<dbReference type="EMBL" id="BAABME010005799">
    <property type="protein sequence ID" value="GAA0166636.1"/>
    <property type="molecule type" value="Genomic_DNA"/>
</dbReference>
<dbReference type="AlphaFoldDB" id="A0AAV3QTS4"/>
<name>A0AAV3QTS4_LITER</name>
<dbReference type="Proteomes" id="UP001454036">
    <property type="component" value="Unassembled WGS sequence"/>
</dbReference>